<proteinExistence type="predicted"/>
<dbReference type="Gramene" id="MELO3C031726.2.1">
    <property type="protein sequence ID" value="MELO3C031726.2.1"/>
    <property type="gene ID" value="MELO3C031726.2"/>
</dbReference>
<accession>A0A9I9ECP3</accession>
<sequence length="48" mass="5483">MHSLLFPPDAQMEKIRYHESLGKVIRHRAHKAGYCHHSLMSVVAGVFP</sequence>
<reference evidence="1" key="1">
    <citation type="submission" date="2023-03" db="UniProtKB">
        <authorList>
            <consortium name="EnsemblPlants"/>
        </authorList>
    </citation>
    <scope>IDENTIFICATION</scope>
</reference>
<evidence type="ECO:0000313" key="1">
    <source>
        <dbReference type="EnsemblPlants" id="MELO3C031726.2.1"/>
    </source>
</evidence>
<protein>
    <submittedName>
        <fullName evidence="1">Uncharacterized protein</fullName>
    </submittedName>
</protein>
<name>A0A9I9ECP3_CUCME</name>
<dbReference type="EnsemblPlants" id="MELO3C031726.2.1">
    <property type="protein sequence ID" value="MELO3C031726.2.1"/>
    <property type="gene ID" value="MELO3C031726.2"/>
</dbReference>
<organism evidence="1">
    <name type="scientific">Cucumis melo</name>
    <name type="common">Muskmelon</name>
    <dbReference type="NCBI Taxonomy" id="3656"/>
    <lineage>
        <taxon>Eukaryota</taxon>
        <taxon>Viridiplantae</taxon>
        <taxon>Streptophyta</taxon>
        <taxon>Embryophyta</taxon>
        <taxon>Tracheophyta</taxon>
        <taxon>Spermatophyta</taxon>
        <taxon>Magnoliopsida</taxon>
        <taxon>eudicotyledons</taxon>
        <taxon>Gunneridae</taxon>
        <taxon>Pentapetalae</taxon>
        <taxon>rosids</taxon>
        <taxon>fabids</taxon>
        <taxon>Cucurbitales</taxon>
        <taxon>Cucurbitaceae</taxon>
        <taxon>Benincaseae</taxon>
        <taxon>Cucumis</taxon>
    </lineage>
</organism>
<dbReference type="AlphaFoldDB" id="A0A9I9ECP3"/>